<evidence type="ECO:0000313" key="3">
    <source>
        <dbReference type="Proteomes" id="UP000199488"/>
    </source>
</evidence>
<proteinExistence type="predicted"/>
<dbReference type="OrthoDB" id="2965978at2"/>
<feature type="compositionally biased region" description="Basic and acidic residues" evidence="1">
    <location>
        <begin position="69"/>
        <end position="85"/>
    </location>
</feature>
<organism evidence="2 3">
    <name type="scientific">Marinococcus luteus</name>
    <dbReference type="NCBI Taxonomy" id="1122204"/>
    <lineage>
        <taxon>Bacteria</taxon>
        <taxon>Bacillati</taxon>
        <taxon>Bacillota</taxon>
        <taxon>Bacilli</taxon>
        <taxon>Bacillales</taxon>
        <taxon>Bacillaceae</taxon>
        <taxon>Marinococcus</taxon>
    </lineage>
</organism>
<dbReference type="AlphaFoldDB" id="A0A1H2RPV2"/>
<accession>A0A1H2RPV2</accession>
<sequence length="217" mass="23706">MTNKKDKVTYGLMAAGSLIGGAIPMITKGMKKNDGEDESSEDSKEDTNASEEENESGAAASFLKKPLKKAGEAKDSVKQTAEKSKVKIPGMSGSSSENKDEEQTPKKARMVSKNEGRPQLKNAGSTQNSPAKGKPALSKKKKSKQNGPRLTEVMDSVNAFFENYVAEPKRITSTEEKDGIWHIKIDVLNNDGRKTKVETYEATVDEDLEITSYKQVK</sequence>
<reference evidence="2 3" key="1">
    <citation type="submission" date="2016-10" db="EMBL/GenBank/DDBJ databases">
        <authorList>
            <person name="de Groot N.N."/>
        </authorList>
    </citation>
    <scope>NUCLEOTIDE SEQUENCE [LARGE SCALE GENOMIC DNA]</scope>
    <source>
        <strain evidence="2 3">DSM 23126</strain>
    </source>
</reference>
<gene>
    <name evidence="2" type="ORF">SAMN05421781_0864</name>
</gene>
<protein>
    <submittedName>
        <fullName evidence="2">Uncharacterized protein</fullName>
    </submittedName>
</protein>
<name>A0A1H2RPV2_9BACI</name>
<dbReference type="RefSeq" id="WP_091611604.1">
    <property type="nucleotide sequence ID" value="NZ_FNNC01000001.1"/>
</dbReference>
<keyword evidence="3" id="KW-1185">Reference proteome</keyword>
<feature type="region of interest" description="Disordered" evidence="1">
    <location>
        <begin position="19"/>
        <end position="151"/>
    </location>
</feature>
<evidence type="ECO:0000313" key="2">
    <source>
        <dbReference type="EMBL" id="SDW21476.1"/>
    </source>
</evidence>
<dbReference type="EMBL" id="FNNC01000001">
    <property type="protein sequence ID" value="SDW21476.1"/>
    <property type="molecule type" value="Genomic_DNA"/>
</dbReference>
<evidence type="ECO:0000256" key="1">
    <source>
        <dbReference type="SAM" id="MobiDB-lite"/>
    </source>
</evidence>
<dbReference type="Proteomes" id="UP000199488">
    <property type="component" value="Unassembled WGS sequence"/>
</dbReference>